<proteinExistence type="predicted"/>
<gene>
    <name evidence="1" type="ORF">F5148DRAFT_750707</name>
</gene>
<protein>
    <submittedName>
        <fullName evidence="1">Uncharacterized protein</fullName>
    </submittedName>
</protein>
<name>A0ACC0TUG2_9AGAM</name>
<dbReference type="Proteomes" id="UP001207468">
    <property type="component" value="Unassembled WGS sequence"/>
</dbReference>
<keyword evidence="2" id="KW-1185">Reference proteome</keyword>
<organism evidence="1 2">
    <name type="scientific">Russula earlei</name>
    <dbReference type="NCBI Taxonomy" id="71964"/>
    <lineage>
        <taxon>Eukaryota</taxon>
        <taxon>Fungi</taxon>
        <taxon>Dikarya</taxon>
        <taxon>Basidiomycota</taxon>
        <taxon>Agaricomycotina</taxon>
        <taxon>Agaricomycetes</taxon>
        <taxon>Russulales</taxon>
        <taxon>Russulaceae</taxon>
        <taxon>Russula</taxon>
    </lineage>
</organism>
<dbReference type="EMBL" id="JAGFNK010000631">
    <property type="protein sequence ID" value="KAI9446873.1"/>
    <property type="molecule type" value="Genomic_DNA"/>
</dbReference>
<evidence type="ECO:0000313" key="2">
    <source>
        <dbReference type="Proteomes" id="UP001207468"/>
    </source>
</evidence>
<sequence length="214" mass="23590">MGLMSRKRAYWIAPLNFCHSTSQTGTVNRAGGCCVATCYPRRQVAYACFAPCAERRNLSFLLPPAPPPPLPVHPLPTDFLTSKGLAAYRALSPDPFFSSLPCPPNQALPLQRLPTTCVSPHTVLRTWVDIIHIPAPASPRVRLSCLLRKVRTRRRGTRWARAITLPAPVEAHELADQTANDAMRSGRVPNQGGSSLNWNWWECEVGSMGIASRL</sequence>
<reference evidence="1" key="1">
    <citation type="submission" date="2021-03" db="EMBL/GenBank/DDBJ databases">
        <title>Evolutionary priming and transition to the ectomycorrhizal habit in an iconic lineage of mushroom-forming fungi: is preadaptation a requirement?</title>
        <authorList>
            <consortium name="DOE Joint Genome Institute"/>
            <person name="Looney B.P."/>
            <person name="Miyauchi S."/>
            <person name="Morin E."/>
            <person name="Drula E."/>
            <person name="Courty P.E."/>
            <person name="Chicoki N."/>
            <person name="Fauchery L."/>
            <person name="Kohler A."/>
            <person name="Kuo A."/>
            <person name="LaButti K."/>
            <person name="Pangilinan J."/>
            <person name="Lipzen A."/>
            <person name="Riley R."/>
            <person name="Andreopoulos W."/>
            <person name="He G."/>
            <person name="Johnson J."/>
            <person name="Barry K.W."/>
            <person name="Grigoriev I.V."/>
            <person name="Nagy L."/>
            <person name="Hibbett D."/>
            <person name="Henrissat B."/>
            <person name="Matheny P.B."/>
            <person name="Labbe J."/>
            <person name="Martin A.F."/>
        </authorList>
    </citation>
    <scope>NUCLEOTIDE SEQUENCE</scope>
    <source>
        <strain evidence="1">BPL698</strain>
    </source>
</reference>
<comment type="caution">
    <text evidence="1">The sequence shown here is derived from an EMBL/GenBank/DDBJ whole genome shotgun (WGS) entry which is preliminary data.</text>
</comment>
<accession>A0ACC0TUG2</accession>
<evidence type="ECO:0000313" key="1">
    <source>
        <dbReference type="EMBL" id="KAI9446873.1"/>
    </source>
</evidence>